<dbReference type="EMBL" id="UOEL01000075">
    <property type="protein sequence ID" value="VAW11961.1"/>
    <property type="molecule type" value="Genomic_DNA"/>
</dbReference>
<dbReference type="AlphaFoldDB" id="A0A3B0SZQ5"/>
<gene>
    <name evidence="1" type="ORF">MNBD_BACTEROID03-2275</name>
</gene>
<protein>
    <submittedName>
        <fullName evidence="1">Uncharacterized protein</fullName>
    </submittedName>
</protein>
<proteinExistence type="predicted"/>
<name>A0A3B0SZQ5_9ZZZZ</name>
<organism evidence="1">
    <name type="scientific">hydrothermal vent metagenome</name>
    <dbReference type="NCBI Taxonomy" id="652676"/>
    <lineage>
        <taxon>unclassified sequences</taxon>
        <taxon>metagenomes</taxon>
        <taxon>ecological metagenomes</taxon>
    </lineage>
</organism>
<accession>A0A3B0SZQ5</accession>
<reference evidence="1" key="1">
    <citation type="submission" date="2018-06" db="EMBL/GenBank/DDBJ databases">
        <authorList>
            <person name="Zhirakovskaya E."/>
        </authorList>
    </citation>
    <scope>NUCLEOTIDE SEQUENCE</scope>
</reference>
<evidence type="ECO:0000313" key="1">
    <source>
        <dbReference type="EMBL" id="VAW11961.1"/>
    </source>
</evidence>
<sequence length="74" mass="8125">MKTLVLIVLFSAFTSNLKGKKKVVPYPVAICKADLVVVGEIASVSSSVLEYDFQITEFIKGKSEQKITVAMWAD</sequence>